<accession>A0AAV5GPJ5</accession>
<evidence type="ECO:0000313" key="1">
    <source>
        <dbReference type="EMBL" id="GJN94296.1"/>
    </source>
</evidence>
<reference evidence="1 2" key="1">
    <citation type="submission" date="2021-12" db="EMBL/GenBank/DDBJ databases">
        <title>High titer production of polyol ester of fatty acids by Rhodotorula paludigena BS15 towards product separation-free biomass refinery.</title>
        <authorList>
            <person name="Mano J."/>
            <person name="Ono H."/>
            <person name="Tanaka T."/>
            <person name="Naito K."/>
            <person name="Sushida H."/>
            <person name="Ike M."/>
            <person name="Tokuyasu K."/>
            <person name="Kitaoka M."/>
        </authorList>
    </citation>
    <scope>NUCLEOTIDE SEQUENCE [LARGE SCALE GENOMIC DNA]</scope>
    <source>
        <strain evidence="1 2">BS15</strain>
    </source>
</reference>
<comment type="caution">
    <text evidence="1">The sequence shown here is derived from an EMBL/GenBank/DDBJ whole genome shotgun (WGS) entry which is preliminary data.</text>
</comment>
<dbReference type="EMBL" id="BQKY01000017">
    <property type="protein sequence ID" value="GJN94296.1"/>
    <property type="molecule type" value="Genomic_DNA"/>
</dbReference>
<proteinExistence type="predicted"/>
<dbReference type="AlphaFoldDB" id="A0AAV5GPJ5"/>
<evidence type="ECO:0000313" key="2">
    <source>
        <dbReference type="Proteomes" id="UP001342314"/>
    </source>
</evidence>
<keyword evidence="2" id="KW-1185">Reference proteome</keyword>
<sequence length="234" mass="26316">MLPLDRQQGSSQRDGNSLAEQVNAVCSGGLPHDPVKLEELSTALEHASEIYEVEQQYVKSSGFTELEQHLVDNGHGKKRLEPILEAIERCFEKEADELLKGPFPDTEESMTALKNRLDVFYPAHPMDGRWDHAVTRRSFELLNHLLPKLEAVVAHAEAQATQLRRQRPVQANKIQQIDTYARNGRALLEQTKGAREQLKRALDAQAEGGEHALRSLARPHLGYRAALRYHGAGY</sequence>
<organism evidence="1 2">
    <name type="scientific">Rhodotorula paludigena</name>
    <dbReference type="NCBI Taxonomy" id="86838"/>
    <lineage>
        <taxon>Eukaryota</taxon>
        <taxon>Fungi</taxon>
        <taxon>Dikarya</taxon>
        <taxon>Basidiomycota</taxon>
        <taxon>Pucciniomycotina</taxon>
        <taxon>Microbotryomycetes</taxon>
        <taxon>Sporidiobolales</taxon>
        <taxon>Sporidiobolaceae</taxon>
        <taxon>Rhodotorula</taxon>
    </lineage>
</organism>
<protein>
    <submittedName>
        <fullName evidence="1">Uncharacterized protein</fullName>
    </submittedName>
</protein>
<dbReference type="Proteomes" id="UP001342314">
    <property type="component" value="Unassembled WGS sequence"/>
</dbReference>
<gene>
    <name evidence="1" type="ORF">Rhopal_007370-T1</name>
</gene>
<name>A0AAV5GPJ5_9BASI</name>